<dbReference type="STRING" id="80966.ENSAPOP00000003365"/>
<evidence type="ECO:0000256" key="6">
    <source>
        <dbReference type="ARBA" id="ARBA00037023"/>
    </source>
</evidence>
<evidence type="ECO:0000256" key="7">
    <source>
        <dbReference type="ARBA" id="ARBA00037577"/>
    </source>
</evidence>
<evidence type="ECO:0000256" key="4">
    <source>
        <dbReference type="ARBA" id="ARBA00022532"/>
    </source>
</evidence>
<proteinExistence type="inferred from homology"/>
<dbReference type="EC" id="1.1.1.41" evidence="3"/>
<protein>
    <recommendedName>
        <fullName evidence="8">Isocitrate dehydrogenase [NAD] subunit alpha, mitochondrial</fullName>
        <ecNumber evidence="3">1.1.1.41</ecNumber>
    </recommendedName>
    <alternativeName>
        <fullName evidence="10">Isocitric dehydrogenase subunit alpha</fullName>
    </alternativeName>
    <alternativeName>
        <fullName evidence="9">NAD(+)-specific ICDH subunit alpha</fullName>
    </alternativeName>
</protein>
<feature type="domain" description="Isopropylmalate dehydrogenase-like" evidence="11">
    <location>
        <begin position="1"/>
        <end position="148"/>
    </location>
</feature>
<keyword evidence="13" id="KW-1185">Reference proteome</keyword>
<evidence type="ECO:0000256" key="3">
    <source>
        <dbReference type="ARBA" id="ARBA00013012"/>
    </source>
</evidence>
<evidence type="ECO:0000256" key="8">
    <source>
        <dbReference type="ARBA" id="ARBA00040843"/>
    </source>
</evidence>
<sequence>SAHLWRKTKKRDRERQMILDTVCLNMVQVPTQFDVLVMPNLYGDILSDLCAGLVGGLGVTPSGKIGANGAAIFESVHGTAPDIVGLDLANQTAMLLSTIMMLRHISLHDYRNKIRTACLDTIRDKKVLTEDLRGKSKLYLLSCAKNAVLMSRYCSYSSFSTDLRSYLAMLA</sequence>
<dbReference type="PANTHER" id="PTHR11835">
    <property type="entry name" value="DECARBOXYLATING DEHYDROGENASES-ISOCITRATE, ISOPROPYLMALATE, TARTRATE"/>
    <property type="match status" value="1"/>
</dbReference>
<keyword evidence="4" id="KW-0816">Tricarboxylic acid cycle</keyword>
<comment type="similarity">
    <text evidence="1">Belongs to the isocitrate and isopropylmalate dehydrogenases family.</text>
</comment>
<keyword evidence="5" id="KW-0560">Oxidoreductase</keyword>
<dbReference type="GO" id="GO:0051287">
    <property type="term" value="F:NAD binding"/>
    <property type="evidence" value="ECO:0007669"/>
    <property type="project" value="InterPro"/>
</dbReference>
<dbReference type="Proteomes" id="UP000257200">
    <property type="component" value="Unplaced"/>
</dbReference>
<dbReference type="GO" id="GO:0004449">
    <property type="term" value="F:isocitrate dehydrogenase (NAD+) activity"/>
    <property type="evidence" value="ECO:0007669"/>
    <property type="project" value="UniProtKB-EC"/>
</dbReference>
<evidence type="ECO:0000256" key="1">
    <source>
        <dbReference type="ARBA" id="ARBA00007769"/>
    </source>
</evidence>
<evidence type="ECO:0000256" key="5">
    <source>
        <dbReference type="ARBA" id="ARBA00023002"/>
    </source>
</evidence>
<comment type="catalytic activity">
    <reaction evidence="6">
        <text>D-threo-isocitrate + NAD(+) = 2-oxoglutarate + CO2 + NADH</text>
        <dbReference type="Rhea" id="RHEA:23632"/>
        <dbReference type="ChEBI" id="CHEBI:15562"/>
        <dbReference type="ChEBI" id="CHEBI:16526"/>
        <dbReference type="ChEBI" id="CHEBI:16810"/>
        <dbReference type="ChEBI" id="CHEBI:57540"/>
        <dbReference type="ChEBI" id="CHEBI:57945"/>
        <dbReference type="EC" id="1.1.1.41"/>
    </reaction>
    <physiologicalReaction direction="left-to-right" evidence="6">
        <dbReference type="Rhea" id="RHEA:23633"/>
    </physiologicalReaction>
</comment>
<dbReference type="InterPro" id="IPR019818">
    <property type="entry name" value="IsoCit/isopropylmalate_DH_CS"/>
</dbReference>
<comment type="subunit">
    <text evidence="2">Heterooligomer of subunits alpha (IDH3A), beta (IDH3B), and gamma (IDH3G) in the apparent ratio of 2:1:1. The heterodimer containing one IDH3A and one IDH3B subunit and the heterodimer containing one IDH3A and one IDH3G subunit assemble into a heterotetramer (which contains two subunits of IDH3A, one of IDH3B and one of IDH3G) and further into the heterooctamer.</text>
</comment>
<dbReference type="Ensembl" id="ENSAPOT00000011870.1">
    <property type="protein sequence ID" value="ENSAPOP00000003365.1"/>
    <property type="gene ID" value="ENSAPOG00000004853.1"/>
</dbReference>
<dbReference type="AlphaFoldDB" id="A0A3Q1F7Y0"/>
<dbReference type="GO" id="GO:0006099">
    <property type="term" value="P:tricarboxylic acid cycle"/>
    <property type="evidence" value="ECO:0007669"/>
    <property type="project" value="UniProtKB-KW"/>
</dbReference>
<dbReference type="SMART" id="SM01329">
    <property type="entry name" value="Iso_dh"/>
    <property type="match status" value="1"/>
</dbReference>
<dbReference type="Gene3D" id="3.40.718.10">
    <property type="entry name" value="Isopropylmalate Dehydrogenase"/>
    <property type="match status" value="1"/>
</dbReference>
<reference evidence="12" key="2">
    <citation type="submission" date="2025-09" db="UniProtKB">
        <authorList>
            <consortium name="Ensembl"/>
        </authorList>
    </citation>
    <scope>IDENTIFICATION</scope>
</reference>
<dbReference type="GO" id="GO:0000287">
    <property type="term" value="F:magnesium ion binding"/>
    <property type="evidence" value="ECO:0007669"/>
    <property type="project" value="InterPro"/>
</dbReference>
<dbReference type="InterPro" id="IPR024084">
    <property type="entry name" value="IsoPropMal-DH-like_dom"/>
</dbReference>
<evidence type="ECO:0000313" key="12">
    <source>
        <dbReference type="Ensembl" id="ENSAPOP00000003365.1"/>
    </source>
</evidence>
<name>A0A3Q1F7Y0_9TELE</name>
<organism evidence="12 13">
    <name type="scientific">Acanthochromis polyacanthus</name>
    <name type="common">spiny chromis</name>
    <dbReference type="NCBI Taxonomy" id="80966"/>
    <lineage>
        <taxon>Eukaryota</taxon>
        <taxon>Metazoa</taxon>
        <taxon>Chordata</taxon>
        <taxon>Craniata</taxon>
        <taxon>Vertebrata</taxon>
        <taxon>Euteleostomi</taxon>
        <taxon>Actinopterygii</taxon>
        <taxon>Neopterygii</taxon>
        <taxon>Teleostei</taxon>
        <taxon>Neoteleostei</taxon>
        <taxon>Acanthomorphata</taxon>
        <taxon>Ovalentaria</taxon>
        <taxon>Pomacentridae</taxon>
        <taxon>Acanthochromis</taxon>
    </lineage>
</organism>
<dbReference type="GeneTree" id="ENSGT00950000182989"/>
<dbReference type="Pfam" id="PF00180">
    <property type="entry name" value="Iso_dh"/>
    <property type="match status" value="1"/>
</dbReference>
<dbReference type="GO" id="GO:0005739">
    <property type="term" value="C:mitochondrion"/>
    <property type="evidence" value="ECO:0007669"/>
    <property type="project" value="TreeGrafter"/>
</dbReference>
<dbReference type="PROSITE" id="PS00470">
    <property type="entry name" value="IDH_IMDH"/>
    <property type="match status" value="1"/>
</dbReference>
<dbReference type="InParanoid" id="A0A3Q1F7Y0"/>
<evidence type="ECO:0000259" key="11">
    <source>
        <dbReference type="SMART" id="SM01329"/>
    </source>
</evidence>
<dbReference type="PANTHER" id="PTHR11835:SF34">
    <property type="entry name" value="ISOCITRATE DEHYDROGENASE [NAD] SUBUNIT ALPHA, MITOCHONDRIAL"/>
    <property type="match status" value="1"/>
</dbReference>
<evidence type="ECO:0000313" key="13">
    <source>
        <dbReference type="Proteomes" id="UP000257200"/>
    </source>
</evidence>
<evidence type="ECO:0000256" key="9">
    <source>
        <dbReference type="ARBA" id="ARBA00042642"/>
    </source>
</evidence>
<evidence type="ECO:0000256" key="2">
    <source>
        <dbReference type="ARBA" id="ARBA00011525"/>
    </source>
</evidence>
<evidence type="ECO:0000256" key="10">
    <source>
        <dbReference type="ARBA" id="ARBA00042862"/>
    </source>
</evidence>
<dbReference type="GO" id="GO:0006102">
    <property type="term" value="P:isocitrate metabolic process"/>
    <property type="evidence" value="ECO:0007669"/>
    <property type="project" value="TreeGrafter"/>
</dbReference>
<comment type="function">
    <text evidence="7">Catalytic subunit of the enzyme which catalyzes the decarboxylation of isocitrate (ICT) into alpha-ketoglutarate. The heterodimer composed of the alpha (IDH3A) and beta (IDH3B) subunits and the heterodimer composed of the alpha (IDH3A) and gamma (IDH3G) subunits, have considerable basal activity but the full activity of the heterotetramer (containing two subunits of IDH3A, one of IDH3B and one of IDH3G) requires the assembly and cooperative function of both heterodimers.</text>
</comment>
<dbReference type="SUPFAM" id="SSF53659">
    <property type="entry name" value="Isocitrate/Isopropylmalate dehydrogenase-like"/>
    <property type="match status" value="1"/>
</dbReference>
<reference evidence="12" key="1">
    <citation type="submission" date="2025-08" db="UniProtKB">
        <authorList>
            <consortium name="Ensembl"/>
        </authorList>
    </citation>
    <scope>IDENTIFICATION</scope>
</reference>
<accession>A0A3Q1F7Y0</accession>